<evidence type="ECO:0000256" key="1">
    <source>
        <dbReference type="SAM" id="MobiDB-lite"/>
    </source>
</evidence>
<evidence type="ECO:0000313" key="3">
    <source>
        <dbReference type="Proteomes" id="UP000326852"/>
    </source>
</evidence>
<feature type="compositionally biased region" description="Low complexity" evidence="1">
    <location>
        <begin position="112"/>
        <end position="133"/>
    </location>
</feature>
<dbReference type="RefSeq" id="WP_152272345.1">
    <property type="nucleotide sequence ID" value="NZ_VTFX01000004.1"/>
</dbReference>
<proteinExistence type="predicted"/>
<evidence type="ECO:0008006" key="4">
    <source>
        <dbReference type="Google" id="ProtNLM"/>
    </source>
</evidence>
<name>A0A5N6MJ27_9MICC</name>
<dbReference type="Proteomes" id="UP000326852">
    <property type="component" value="Unassembled WGS sequence"/>
</dbReference>
<protein>
    <recommendedName>
        <fullName evidence="4">V-type ATPase subunit</fullName>
    </recommendedName>
</protein>
<dbReference type="EMBL" id="VTFX01000004">
    <property type="protein sequence ID" value="KAD3633131.1"/>
    <property type="molecule type" value="Genomic_DNA"/>
</dbReference>
<accession>A0A5N6MJ27</accession>
<comment type="caution">
    <text evidence="2">The sequence shown here is derived from an EMBL/GenBank/DDBJ whole genome shotgun (WGS) entry which is preliminary data.</text>
</comment>
<feature type="region of interest" description="Disordered" evidence="1">
    <location>
        <begin position="112"/>
        <end position="155"/>
    </location>
</feature>
<dbReference type="AlphaFoldDB" id="A0A5N6MJ27"/>
<gene>
    <name evidence="2" type="ORF">GD627_09895</name>
</gene>
<reference evidence="2 3" key="1">
    <citation type="submission" date="2019-08" db="EMBL/GenBank/DDBJ databases">
        <title>Arthrobacter sp. nov., isolated from plateau pika and Tibetan wild ass.</title>
        <authorList>
            <person name="Ge Y."/>
        </authorList>
    </citation>
    <scope>NUCLEOTIDE SEQUENCE [LARGE SCALE GENOMIC DNA]</scope>
    <source>
        <strain evidence="2 3">785</strain>
    </source>
</reference>
<organism evidence="2 3">
    <name type="scientific">Arthrobacter yangruifuii</name>
    <dbReference type="NCBI Taxonomy" id="2606616"/>
    <lineage>
        <taxon>Bacteria</taxon>
        <taxon>Bacillati</taxon>
        <taxon>Actinomycetota</taxon>
        <taxon>Actinomycetes</taxon>
        <taxon>Micrococcales</taxon>
        <taxon>Micrococcaceae</taxon>
        <taxon>Arthrobacter</taxon>
    </lineage>
</organism>
<feature type="compositionally biased region" description="Gly residues" evidence="1">
    <location>
        <begin position="134"/>
        <end position="144"/>
    </location>
</feature>
<sequence>MRADWVAASVRARSMAQRRLGAGTCRDLSVLPSLPAAVDALDGSVYADQLSAARTLGAAQLATRRTVLWQLRVLAGWLPTGGTPLVRAAAARFEADNIIALAAALRAGSRADGPAAGDAGDAGQAGPDSPAGAGTRGGGTGAAGPGPAFPPPAPAFDLGGLATAWPRLSTADSPQTLLAMLAASPWGDPGTAAALPDTLTAVWLRRLASAAPAARPWAVAGAVLIAARLLLVDNARPPERLSSLLRPLIGTGWTEAATLTELTASLGPAAAQVLADVQEPHELWQAEARLAARVEADGFNLLRAGLPGPDVVLGAMAVLAADAWRVRAALAAAAAGAGRSEVLDAVA</sequence>
<keyword evidence="3" id="KW-1185">Reference proteome</keyword>
<evidence type="ECO:0000313" key="2">
    <source>
        <dbReference type="EMBL" id="KAD3633131.1"/>
    </source>
</evidence>